<dbReference type="PROSITE" id="PS52035">
    <property type="entry name" value="PEPTIDASE_M14"/>
    <property type="match status" value="1"/>
</dbReference>
<comment type="caution">
    <text evidence="4">The sequence shown here is derived from an EMBL/GenBank/DDBJ whole genome shotgun (WGS) entry which is preliminary data.</text>
</comment>
<dbReference type="InterPro" id="IPR000834">
    <property type="entry name" value="Peptidase_M14"/>
</dbReference>
<keyword evidence="4" id="KW-0121">Carboxypeptidase</keyword>
<evidence type="ECO:0000256" key="1">
    <source>
        <dbReference type="ARBA" id="ARBA00001947"/>
    </source>
</evidence>
<dbReference type="Gene3D" id="3.40.630.10">
    <property type="entry name" value="Zn peptidases"/>
    <property type="match status" value="1"/>
</dbReference>
<dbReference type="PANTHER" id="PTHR12756">
    <property type="entry name" value="CYTOSOLIC CARBOXYPEPTIDASE"/>
    <property type="match status" value="1"/>
</dbReference>
<evidence type="ECO:0000313" key="5">
    <source>
        <dbReference type="Proteomes" id="UP001253545"/>
    </source>
</evidence>
<dbReference type="RefSeq" id="WP_311367530.1">
    <property type="nucleotide sequence ID" value="NZ_JAVRHX010000001.1"/>
</dbReference>
<evidence type="ECO:0000259" key="3">
    <source>
        <dbReference type="PROSITE" id="PS52035"/>
    </source>
</evidence>
<dbReference type="InterPro" id="IPR050821">
    <property type="entry name" value="Cytosolic_carboxypeptidase"/>
</dbReference>
<dbReference type="InterPro" id="IPR040626">
    <property type="entry name" value="Pepdidase_M14_N"/>
</dbReference>
<dbReference type="PANTHER" id="PTHR12756:SF11">
    <property type="entry name" value="CYTOSOLIC CARBOXYPEPTIDASE 1"/>
    <property type="match status" value="1"/>
</dbReference>
<dbReference type="Proteomes" id="UP001253545">
    <property type="component" value="Unassembled WGS sequence"/>
</dbReference>
<comment type="cofactor">
    <cofactor evidence="1">
        <name>Zn(2+)</name>
        <dbReference type="ChEBI" id="CHEBI:29105"/>
    </cofactor>
</comment>
<evidence type="ECO:0000313" key="4">
    <source>
        <dbReference type="EMBL" id="MDT0594042.1"/>
    </source>
</evidence>
<dbReference type="GO" id="GO:0004180">
    <property type="term" value="F:carboxypeptidase activity"/>
    <property type="evidence" value="ECO:0007669"/>
    <property type="project" value="UniProtKB-KW"/>
</dbReference>
<dbReference type="EMBL" id="JAVRHX010000001">
    <property type="protein sequence ID" value="MDT0594042.1"/>
    <property type="molecule type" value="Genomic_DNA"/>
</dbReference>
<protein>
    <submittedName>
        <fullName evidence="4">M14-type cytosolic carboxypeptidase</fullName>
    </submittedName>
</protein>
<dbReference type="CDD" id="cd06234">
    <property type="entry name" value="M14_PaCCP-like"/>
    <property type="match status" value="1"/>
</dbReference>
<comment type="similarity">
    <text evidence="2">Belongs to the peptidase M14 family.</text>
</comment>
<dbReference type="SMART" id="SM00631">
    <property type="entry name" value="Zn_pept"/>
    <property type="match status" value="1"/>
</dbReference>
<dbReference type="Pfam" id="PF18027">
    <property type="entry name" value="Pepdidase_M14_N"/>
    <property type="match status" value="1"/>
</dbReference>
<keyword evidence="4" id="KW-0645">Protease</keyword>
<dbReference type="Pfam" id="PF00246">
    <property type="entry name" value="Peptidase_M14"/>
    <property type="match status" value="1"/>
</dbReference>
<dbReference type="GO" id="GO:0016874">
    <property type="term" value="F:ligase activity"/>
    <property type="evidence" value="ECO:0007669"/>
    <property type="project" value="UniProtKB-KW"/>
</dbReference>
<feature type="domain" description="Peptidase M14" evidence="3">
    <location>
        <begin position="110"/>
        <end position="377"/>
    </location>
</feature>
<dbReference type="Gene3D" id="2.60.40.3120">
    <property type="match status" value="1"/>
</dbReference>
<sequence>MIINSQFDSGNINVISAESPGDIKLFIKKDHQSDFYQWFHFKLHSEAFVAHSITIVDLAKSAYPEGWKGYHAVASYDRETWFRVDSVFDGDNLSIEFTPEQNSVYFAYFAPYSYERHLNFIAQAQQCFDCRHELLGLTLDGREINLLVIGSEDIELAAKNKIWITARQHPGETMAEWLVEGLVQRLLDEDDGLARKLLQHNVFYIVPNMNPDGSVRGHLRTNAAGINLNREWQNPSLNNSPEVLYVLNKMQETGVDMFFDIHGDEALPYNFVAGGEGNPNYSEQIKELEDLFKETLLTVTPEFQDVFGYDKDKPGEANLTVASNAVGFRYECLAYTLEMPFKDNANLPDASYGWSVPRCKQLGEDLLIAINAVSDKLKTK</sequence>
<name>A0ABU2ZN39_9ALTE</name>
<keyword evidence="4" id="KW-0436">Ligase</keyword>
<keyword evidence="5" id="KW-1185">Reference proteome</keyword>
<accession>A0ABU2ZN39</accession>
<organism evidence="4 5">
    <name type="scientific">Glaciecola petra</name>
    <dbReference type="NCBI Taxonomy" id="3075602"/>
    <lineage>
        <taxon>Bacteria</taxon>
        <taxon>Pseudomonadati</taxon>
        <taxon>Pseudomonadota</taxon>
        <taxon>Gammaproteobacteria</taxon>
        <taxon>Alteromonadales</taxon>
        <taxon>Alteromonadaceae</taxon>
        <taxon>Glaciecola</taxon>
    </lineage>
</organism>
<reference evidence="4 5" key="1">
    <citation type="submission" date="2023-09" db="EMBL/GenBank/DDBJ databases">
        <authorList>
            <person name="Rey-Velasco X."/>
        </authorList>
    </citation>
    <scope>NUCLEOTIDE SEQUENCE [LARGE SCALE GENOMIC DNA]</scope>
    <source>
        <strain evidence="4 5">P117</strain>
    </source>
</reference>
<feature type="active site" description="Proton donor/acceptor" evidence="2">
    <location>
        <position position="338"/>
    </location>
</feature>
<evidence type="ECO:0000256" key="2">
    <source>
        <dbReference type="PROSITE-ProRule" id="PRU01379"/>
    </source>
</evidence>
<keyword evidence="4" id="KW-0378">Hydrolase</keyword>
<gene>
    <name evidence="4" type="ORF">RM552_04215</name>
</gene>
<dbReference type="SUPFAM" id="SSF53187">
    <property type="entry name" value="Zn-dependent exopeptidases"/>
    <property type="match status" value="1"/>
</dbReference>
<proteinExistence type="inferred from homology"/>